<sequence>MSRGRRGRPRQSHGTVLNQNSSSPVVATPAPTIALSSPIIDETVPQEQIKEPSPQVIRPSTYASLVDPEDGTDLHFIPAQQINRVKCARLESVDVQREVEFWQNAVICSVLGANPPLEGGYEIDKIWMARRGVFLVRFQNLQDKNQVVRTGV</sequence>
<reference evidence="2" key="1">
    <citation type="submission" date="2022-04" db="EMBL/GenBank/DDBJ databases">
        <title>Carnegiea gigantea Genome sequencing and assembly v2.</title>
        <authorList>
            <person name="Copetti D."/>
            <person name="Sanderson M.J."/>
            <person name="Burquez A."/>
            <person name="Wojciechowski M.F."/>
        </authorList>
    </citation>
    <scope>NUCLEOTIDE SEQUENCE</scope>
    <source>
        <strain evidence="2">SGP5-SGP5p</strain>
        <tissue evidence="2">Aerial part</tissue>
    </source>
</reference>
<proteinExistence type="predicted"/>
<evidence type="ECO:0000313" key="2">
    <source>
        <dbReference type="EMBL" id="KAJ8431361.1"/>
    </source>
</evidence>
<keyword evidence="3" id="KW-1185">Reference proteome</keyword>
<comment type="caution">
    <text evidence="2">The sequence shown here is derived from an EMBL/GenBank/DDBJ whole genome shotgun (WGS) entry which is preliminary data.</text>
</comment>
<feature type="region of interest" description="Disordered" evidence="1">
    <location>
        <begin position="1"/>
        <end position="28"/>
    </location>
</feature>
<evidence type="ECO:0000313" key="3">
    <source>
        <dbReference type="Proteomes" id="UP001153076"/>
    </source>
</evidence>
<feature type="compositionally biased region" description="Basic residues" evidence="1">
    <location>
        <begin position="1"/>
        <end position="11"/>
    </location>
</feature>
<dbReference type="EMBL" id="JAKOGI010000694">
    <property type="protein sequence ID" value="KAJ8431361.1"/>
    <property type="molecule type" value="Genomic_DNA"/>
</dbReference>
<organism evidence="2 3">
    <name type="scientific">Carnegiea gigantea</name>
    <dbReference type="NCBI Taxonomy" id="171969"/>
    <lineage>
        <taxon>Eukaryota</taxon>
        <taxon>Viridiplantae</taxon>
        <taxon>Streptophyta</taxon>
        <taxon>Embryophyta</taxon>
        <taxon>Tracheophyta</taxon>
        <taxon>Spermatophyta</taxon>
        <taxon>Magnoliopsida</taxon>
        <taxon>eudicotyledons</taxon>
        <taxon>Gunneridae</taxon>
        <taxon>Pentapetalae</taxon>
        <taxon>Caryophyllales</taxon>
        <taxon>Cactineae</taxon>
        <taxon>Cactaceae</taxon>
        <taxon>Cactoideae</taxon>
        <taxon>Echinocereeae</taxon>
        <taxon>Carnegiea</taxon>
    </lineage>
</organism>
<dbReference type="OrthoDB" id="1939300at2759"/>
<name>A0A9Q1JUV0_9CARY</name>
<dbReference type="AlphaFoldDB" id="A0A9Q1JUV0"/>
<feature type="compositionally biased region" description="Polar residues" evidence="1">
    <location>
        <begin position="12"/>
        <end position="25"/>
    </location>
</feature>
<protein>
    <submittedName>
        <fullName evidence="2">Uncharacterized protein</fullName>
    </submittedName>
</protein>
<dbReference type="Proteomes" id="UP001153076">
    <property type="component" value="Unassembled WGS sequence"/>
</dbReference>
<gene>
    <name evidence="2" type="ORF">Cgig2_002084</name>
</gene>
<evidence type="ECO:0000256" key="1">
    <source>
        <dbReference type="SAM" id="MobiDB-lite"/>
    </source>
</evidence>
<accession>A0A9Q1JUV0</accession>